<dbReference type="RefSeq" id="WP_123959874.1">
    <property type="nucleotide sequence ID" value="NZ_CP033898.1"/>
</dbReference>
<evidence type="ECO:0000313" key="6">
    <source>
        <dbReference type="EMBL" id="AZA08884.1"/>
    </source>
</evidence>
<dbReference type="AlphaFoldDB" id="A0A3G6IY33"/>
<evidence type="ECO:0000256" key="3">
    <source>
        <dbReference type="HAMAP-Rule" id="MF_00272"/>
    </source>
</evidence>
<gene>
    <name evidence="3 6" type="primary">gcvH</name>
    <name evidence="6" type="ORF">CPPEL_03780</name>
</gene>
<evidence type="ECO:0000256" key="2">
    <source>
        <dbReference type="ARBA" id="ARBA00022823"/>
    </source>
</evidence>
<dbReference type="InterPro" id="IPR003016">
    <property type="entry name" value="2-oxoA_DH_lipoyl-BS"/>
</dbReference>
<dbReference type="NCBIfam" id="NF002270">
    <property type="entry name" value="PRK01202.1"/>
    <property type="match status" value="1"/>
</dbReference>
<accession>A0A3G6IY33</accession>
<dbReference type="HAMAP" id="MF_00272">
    <property type="entry name" value="GcvH"/>
    <property type="match status" value="1"/>
</dbReference>
<feature type="domain" description="Lipoyl-binding" evidence="5">
    <location>
        <begin position="28"/>
        <end position="110"/>
    </location>
</feature>
<sequence>MSNLPEDFSYSEDHEWINATADEAVGATVRVGITSVAADRLGEVVFAELPEVDDQVEAGETCGEVESTKSVSDLYSPVTGTVTAVNDAVHNDYAVVNNDPFGEGWLFEVEVESTGELMDAQAYAEANGVN</sequence>
<dbReference type="InterPro" id="IPR002930">
    <property type="entry name" value="GCV_H"/>
</dbReference>
<dbReference type="GO" id="GO:0019464">
    <property type="term" value="P:glycine decarboxylation via glycine cleavage system"/>
    <property type="evidence" value="ECO:0007669"/>
    <property type="project" value="UniProtKB-UniRule"/>
</dbReference>
<dbReference type="EMBL" id="CP033898">
    <property type="protein sequence ID" value="AZA08884.1"/>
    <property type="molecule type" value="Genomic_DNA"/>
</dbReference>
<dbReference type="GO" id="GO:0009249">
    <property type="term" value="P:protein lipoylation"/>
    <property type="evidence" value="ECO:0007669"/>
    <property type="project" value="TreeGrafter"/>
</dbReference>
<dbReference type="Pfam" id="PF01597">
    <property type="entry name" value="GCV_H"/>
    <property type="match status" value="1"/>
</dbReference>
<dbReference type="InterPro" id="IPR000089">
    <property type="entry name" value="Biotin_lipoyl"/>
</dbReference>
<comment type="cofactor">
    <cofactor evidence="3">
        <name>(R)-lipoate</name>
        <dbReference type="ChEBI" id="CHEBI:83088"/>
    </cofactor>
    <text evidence="3">Binds 1 lipoyl cofactor covalently.</text>
</comment>
<dbReference type="GO" id="GO:0005829">
    <property type="term" value="C:cytosol"/>
    <property type="evidence" value="ECO:0007669"/>
    <property type="project" value="TreeGrafter"/>
</dbReference>
<dbReference type="PROSITE" id="PS00189">
    <property type="entry name" value="LIPOYL"/>
    <property type="match status" value="1"/>
</dbReference>
<dbReference type="CDD" id="cd06848">
    <property type="entry name" value="GCS_H"/>
    <property type="match status" value="1"/>
</dbReference>
<evidence type="ECO:0000313" key="7">
    <source>
        <dbReference type="Proteomes" id="UP000271426"/>
    </source>
</evidence>
<dbReference type="KEGG" id="cpso:CPPEL_03780"/>
<comment type="subunit">
    <text evidence="3">The glycine cleavage system is composed of four proteins: P, T, L and H.</text>
</comment>
<proteinExistence type="inferred from homology"/>
<dbReference type="OrthoDB" id="9796712at2"/>
<name>A0A3G6IY33_9CORY</name>
<dbReference type="InterPro" id="IPR017453">
    <property type="entry name" value="GCV_H_sub"/>
</dbReference>
<keyword evidence="2 3" id="KW-0450">Lipoyl</keyword>
<dbReference type="InterPro" id="IPR033753">
    <property type="entry name" value="GCV_H/Fam206"/>
</dbReference>
<feature type="modified residue" description="N6-lipoyllysine" evidence="3 4">
    <location>
        <position position="69"/>
    </location>
</feature>
<comment type="similarity">
    <text evidence="1 3">Belongs to the GcvH family.</text>
</comment>
<protein>
    <recommendedName>
        <fullName evidence="3">Glycine cleavage system H protein</fullName>
    </recommendedName>
</protein>
<evidence type="ECO:0000256" key="1">
    <source>
        <dbReference type="ARBA" id="ARBA00009249"/>
    </source>
</evidence>
<dbReference type="Gene3D" id="2.40.50.100">
    <property type="match status" value="1"/>
</dbReference>
<reference evidence="6 7" key="1">
    <citation type="submission" date="2018-11" db="EMBL/GenBank/DDBJ databases">
        <authorList>
            <person name="Kleinhagauer T."/>
            <person name="Glaeser S.P."/>
            <person name="Spergser J."/>
            <person name="Ruckert C."/>
            <person name="Kaempfer P."/>
            <person name="Busse H.-J."/>
        </authorList>
    </citation>
    <scope>NUCLEOTIDE SEQUENCE [LARGE SCALE GENOMIC DNA]</scope>
    <source>
        <strain evidence="6 7">812CH</strain>
    </source>
</reference>
<evidence type="ECO:0000259" key="5">
    <source>
        <dbReference type="PROSITE" id="PS50968"/>
    </source>
</evidence>
<organism evidence="6 7">
    <name type="scientific">Corynebacterium pseudopelargi</name>
    <dbReference type="NCBI Taxonomy" id="2080757"/>
    <lineage>
        <taxon>Bacteria</taxon>
        <taxon>Bacillati</taxon>
        <taxon>Actinomycetota</taxon>
        <taxon>Actinomycetes</taxon>
        <taxon>Mycobacteriales</taxon>
        <taxon>Corynebacteriaceae</taxon>
        <taxon>Corynebacterium</taxon>
    </lineage>
</organism>
<dbReference type="PANTHER" id="PTHR11715">
    <property type="entry name" value="GLYCINE CLEAVAGE SYSTEM H PROTEIN"/>
    <property type="match status" value="1"/>
</dbReference>
<comment type="function">
    <text evidence="3">The glycine cleavage system catalyzes the degradation of glycine. The H protein shuttles the methylamine group of glycine from the P protein to the T protein.</text>
</comment>
<dbReference type="PANTHER" id="PTHR11715:SF3">
    <property type="entry name" value="GLYCINE CLEAVAGE SYSTEM H PROTEIN-RELATED"/>
    <property type="match status" value="1"/>
</dbReference>
<dbReference type="InterPro" id="IPR011053">
    <property type="entry name" value="Single_hybrid_motif"/>
</dbReference>
<evidence type="ECO:0000256" key="4">
    <source>
        <dbReference type="PIRSR" id="PIRSR617453-50"/>
    </source>
</evidence>
<dbReference type="GO" id="GO:0005960">
    <property type="term" value="C:glycine cleavage complex"/>
    <property type="evidence" value="ECO:0007669"/>
    <property type="project" value="InterPro"/>
</dbReference>
<dbReference type="Proteomes" id="UP000271426">
    <property type="component" value="Chromosome"/>
</dbReference>
<dbReference type="SUPFAM" id="SSF51230">
    <property type="entry name" value="Single hybrid motif"/>
    <property type="match status" value="1"/>
</dbReference>
<keyword evidence="7" id="KW-1185">Reference proteome</keyword>
<dbReference type="NCBIfam" id="TIGR00527">
    <property type="entry name" value="gcvH"/>
    <property type="match status" value="1"/>
</dbReference>
<dbReference type="PROSITE" id="PS50968">
    <property type="entry name" value="BIOTINYL_LIPOYL"/>
    <property type="match status" value="1"/>
</dbReference>